<gene>
    <name evidence="1" type="ORF">SAMN05444272_0341</name>
</gene>
<dbReference type="PANTHER" id="PTHR39166:SF1">
    <property type="entry name" value="BLL1166 PROTEIN"/>
    <property type="match status" value="1"/>
</dbReference>
<dbReference type="InterPro" id="IPR009267">
    <property type="entry name" value="NTP_transf_6"/>
</dbReference>
<evidence type="ECO:0000313" key="2">
    <source>
        <dbReference type="Proteomes" id="UP000186002"/>
    </source>
</evidence>
<evidence type="ECO:0008006" key="3">
    <source>
        <dbReference type="Google" id="ProtNLM"/>
    </source>
</evidence>
<keyword evidence="2" id="KW-1185">Reference proteome</keyword>
<accession>A0A1M6ZTS9</accession>
<dbReference type="EMBL" id="FRBW01000001">
    <property type="protein sequence ID" value="SHL33891.1"/>
    <property type="molecule type" value="Genomic_DNA"/>
</dbReference>
<protein>
    <recommendedName>
        <fullName evidence="3">Nucleotidyltransferase family protein</fullName>
    </recommendedName>
</protein>
<dbReference type="OrthoDB" id="9805247at2"/>
<proteinExistence type="predicted"/>
<dbReference type="STRING" id="735517.SAMN05444272_0341"/>
<dbReference type="Proteomes" id="UP000186002">
    <property type="component" value="Unassembled WGS sequence"/>
</dbReference>
<name>A0A1M6ZTS9_9HYPH</name>
<dbReference type="AlphaFoldDB" id="A0A1M6ZTS9"/>
<evidence type="ECO:0000313" key="1">
    <source>
        <dbReference type="EMBL" id="SHL33891.1"/>
    </source>
</evidence>
<dbReference type="PANTHER" id="PTHR39166">
    <property type="entry name" value="BLL1166 PROTEIN"/>
    <property type="match status" value="1"/>
</dbReference>
<dbReference type="Pfam" id="PF06042">
    <property type="entry name" value="NTP_transf_6"/>
    <property type="match status" value="1"/>
</dbReference>
<dbReference type="RefSeq" id="WP_073007993.1">
    <property type="nucleotide sequence ID" value="NZ_FRBW01000001.1"/>
</dbReference>
<sequence>MQNDLDWSDGTLADPYRASEDDRKAALRSLIRHSPVLFDILTALRDLALPDAWLVSGGLYQNLWNHLTGRPFGYGIKDYDVIYFDGTDLSYEREDAVIRKVQQRLSHVEAEIEVRNQARVHLWYKQRFGVDYAPLTCALESLCSYASRTHSVAARLGRNDEIEIVAPFGLTALFALRIVPNYVVPNRKTYEEKGARMLALWPELTIEPWNETAG</sequence>
<reference evidence="1 2" key="1">
    <citation type="submission" date="2016-11" db="EMBL/GenBank/DDBJ databases">
        <authorList>
            <person name="Jaros S."/>
            <person name="Januszkiewicz K."/>
            <person name="Wedrychowicz H."/>
        </authorList>
    </citation>
    <scope>NUCLEOTIDE SEQUENCE [LARGE SCALE GENOMIC DNA]</scope>
    <source>
        <strain evidence="1 2">DSM 22153</strain>
    </source>
</reference>
<organism evidence="1 2">
    <name type="scientific">Roseibium suaedae</name>
    <dbReference type="NCBI Taxonomy" id="735517"/>
    <lineage>
        <taxon>Bacteria</taxon>
        <taxon>Pseudomonadati</taxon>
        <taxon>Pseudomonadota</taxon>
        <taxon>Alphaproteobacteria</taxon>
        <taxon>Hyphomicrobiales</taxon>
        <taxon>Stappiaceae</taxon>
        <taxon>Roseibium</taxon>
    </lineage>
</organism>